<evidence type="ECO:0000313" key="2">
    <source>
        <dbReference type="Proteomes" id="UP001597340"/>
    </source>
</evidence>
<evidence type="ECO:0008006" key="3">
    <source>
        <dbReference type="Google" id="ProtNLM"/>
    </source>
</evidence>
<evidence type="ECO:0000313" key="1">
    <source>
        <dbReference type="EMBL" id="MFD1463243.1"/>
    </source>
</evidence>
<accession>A0ABW4DHD9</accession>
<reference evidence="2" key="1">
    <citation type="journal article" date="2019" name="Int. J. Syst. Evol. Microbiol.">
        <title>The Global Catalogue of Microorganisms (GCM) 10K type strain sequencing project: providing services to taxonomists for standard genome sequencing and annotation.</title>
        <authorList>
            <consortium name="The Broad Institute Genomics Platform"/>
            <consortium name="The Broad Institute Genome Sequencing Center for Infectious Disease"/>
            <person name="Wu L."/>
            <person name="Ma J."/>
        </authorList>
    </citation>
    <scope>NUCLEOTIDE SEQUENCE [LARGE SCALE GENOMIC DNA]</scope>
    <source>
        <strain evidence="2">CCM 9147</strain>
    </source>
</reference>
<organism evidence="1 2">
    <name type="scientific">Paenibacillus farraposensis</name>
    <dbReference type="NCBI Taxonomy" id="2807095"/>
    <lineage>
        <taxon>Bacteria</taxon>
        <taxon>Bacillati</taxon>
        <taxon>Bacillota</taxon>
        <taxon>Bacilli</taxon>
        <taxon>Bacillales</taxon>
        <taxon>Paenibacillaceae</taxon>
        <taxon>Paenibacillus</taxon>
    </lineage>
</organism>
<proteinExistence type="predicted"/>
<protein>
    <recommendedName>
        <fullName evidence="3">DNA (cytosine-5-)-methyltransferase</fullName>
    </recommendedName>
</protein>
<comment type="caution">
    <text evidence="1">The sequence shown here is derived from an EMBL/GenBank/DDBJ whole genome shotgun (WGS) entry which is preliminary data.</text>
</comment>
<dbReference type="RefSeq" id="WP_377532234.1">
    <property type="nucleotide sequence ID" value="NZ_JBHTES010000001.1"/>
</dbReference>
<name>A0ABW4DHD9_9BACL</name>
<gene>
    <name evidence="1" type="ORF">ACFQ5D_18005</name>
</gene>
<sequence length="74" mass="7981">MDGSGVNPLNALSDFINSYAQPALMGMQQYDWEPPRVATGIKNRTGRLKALGNAVNPHQVYPVLAAIKAINDSL</sequence>
<dbReference type="EMBL" id="JBHTNZ010000029">
    <property type="protein sequence ID" value="MFD1463243.1"/>
    <property type="molecule type" value="Genomic_DNA"/>
</dbReference>
<keyword evidence="2" id="KW-1185">Reference proteome</keyword>
<dbReference type="Proteomes" id="UP001597340">
    <property type="component" value="Unassembled WGS sequence"/>
</dbReference>